<accession>A0A1M6MRD5</accession>
<dbReference type="Pfam" id="PF03816">
    <property type="entry name" value="LytR_cpsA_psr"/>
    <property type="match status" value="1"/>
</dbReference>
<gene>
    <name evidence="3" type="ORF">SAMN02745912_01370</name>
</gene>
<proteinExistence type="inferred from homology"/>
<name>A0A1M6MRD5_PARC5</name>
<organism evidence="3 4">
    <name type="scientific">Paramaledivibacter caminithermalis (strain DSM 15212 / CIP 107654 / DViRD3)</name>
    <name type="common">Clostridium caminithermale</name>
    <dbReference type="NCBI Taxonomy" id="1121301"/>
    <lineage>
        <taxon>Bacteria</taxon>
        <taxon>Bacillati</taxon>
        <taxon>Bacillota</taxon>
        <taxon>Clostridia</taxon>
        <taxon>Peptostreptococcales</taxon>
        <taxon>Caminicellaceae</taxon>
        <taxon>Paramaledivibacter</taxon>
    </lineage>
</organism>
<dbReference type="InterPro" id="IPR050922">
    <property type="entry name" value="LytR/CpsA/Psr_CW_biosynth"/>
</dbReference>
<dbReference type="InterPro" id="IPR004474">
    <property type="entry name" value="LytR_CpsA_psr"/>
</dbReference>
<dbReference type="Proteomes" id="UP000184465">
    <property type="component" value="Unassembled WGS sequence"/>
</dbReference>
<evidence type="ECO:0000313" key="3">
    <source>
        <dbReference type="EMBL" id="SHJ86017.1"/>
    </source>
</evidence>
<dbReference type="Gene3D" id="3.40.630.190">
    <property type="entry name" value="LCP protein"/>
    <property type="match status" value="1"/>
</dbReference>
<sequence>MKIPRHKNNRINAAYAFGGIELLKETINKNFDLKIDKYVIINFKGFERVIDALGGIDVNIKKYEVRELNRCLIGLKRSRTNYIKKSGLNHLNGEQALAYCRIRKVGKGDYERTERQREVIKLIIEKVKKLNFSEYPKLIASIYPNVKTNISNKECLRLIYDYYKINDWNTESIQIPTEQSGKPRIINSMWVIDPDIDECIKCIKEFIY</sequence>
<evidence type="ECO:0000259" key="2">
    <source>
        <dbReference type="Pfam" id="PF03816"/>
    </source>
</evidence>
<keyword evidence="4" id="KW-1185">Reference proteome</keyword>
<evidence type="ECO:0000313" key="4">
    <source>
        <dbReference type="Proteomes" id="UP000184465"/>
    </source>
</evidence>
<dbReference type="EMBL" id="FRAG01000012">
    <property type="protein sequence ID" value="SHJ86017.1"/>
    <property type="molecule type" value="Genomic_DNA"/>
</dbReference>
<dbReference type="PANTHER" id="PTHR33392:SF6">
    <property type="entry name" value="POLYISOPRENYL-TEICHOIC ACID--PEPTIDOGLYCAN TEICHOIC ACID TRANSFERASE TAGU"/>
    <property type="match status" value="1"/>
</dbReference>
<feature type="domain" description="Cell envelope-related transcriptional attenuator" evidence="2">
    <location>
        <begin position="6"/>
        <end position="128"/>
    </location>
</feature>
<reference evidence="3 4" key="1">
    <citation type="submission" date="2016-11" db="EMBL/GenBank/DDBJ databases">
        <authorList>
            <person name="Jaros S."/>
            <person name="Januszkiewicz K."/>
            <person name="Wedrychowicz H."/>
        </authorList>
    </citation>
    <scope>NUCLEOTIDE SEQUENCE [LARGE SCALE GENOMIC DNA]</scope>
    <source>
        <strain evidence="3 4">DSM 15212</strain>
    </source>
</reference>
<protein>
    <submittedName>
        <fullName evidence="3">Transcriptional attenuator, LytR family</fullName>
    </submittedName>
</protein>
<comment type="similarity">
    <text evidence="1">Belongs to the LytR/CpsA/Psr (LCP) family.</text>
</comment>
<dbReference type="AlphaFoldDB" id="A0A1M6MRD5"/>
<evidence type="ECO:0000256" key="1">
    <source>
        <dbReference type="ARBA" id="ARBA00006068"/>
    </source>
</evidence>
<dbReference type="NCBIfam" id="TIGR00350">
    <property type="entry name" value="lytR_cpsA_psr"/>
    <property type="match status" value="1"/>
</dbReference>
<dbReference type="PANTHER" id="PTHR33392">
    <property type="entry name" value="POLYISOPRENYL-TEICHOIC ACID--PEPTIDOGLYCAN TEICHOIC ACID TRANSFERASE TAGU"/>
    <property type="match status" value="1"/>
</dbReference>
<dbReference type="STRING" id="1121301.SAMN02745912_01370"/>